<dbReference type="Proteomes" id="UP000663834">
    <property type="component" value="Unassembled WGS sequence"/>
</dbReference>
<accession>A0A817A319</accession>
<evidence type="ECO:0000313" key="3">
    <source>
        <dbReference type="Proteomes" id="UP000663887"/>
    </source>
</evidence>
<sequence>MKEILRLPVRYLWSLQHYHPISRDQDEAMNQNYLIIWVDDNMDPANVNCQNIRKKLQDIINDMNLCTTPAECIQLLNDLRNGKVFVISFGTVGKHLVSDTHSRSQLDAIYIFCSIKIQHQH</sequence>
<proteinExistence type="predicted"/>
<comment type="caution">
    <text evidence="2">The sequence shown here is derived from an EMBL/GenBank/DDBJ whole genome shotgun (WGS) entry which is preliminary data.</text>
</comment>
<dbReference type="Proteomes" id="UP000663887">
    <property type="component" value="Unassembled WGS sequence"/>
</dbReference>
<dbReference type="EMBL" id="CAJNOW010000181">
    <property type="protein sequence ID" value="CAF1262838.1"/>
    <property type="molecule type" value="Genomic_DNA"/>
</dbReference>
<dbReference type="AlphaFoldDB" id="A0A817A319"/>
<evidence type="ECO:0000313" key="2">
    <source>
        <dbReference type="EMBL" id="CAF2250139.1"/>
    </source>
</evidence>
<reference evidence="2" key="1">
    <citation type="submission" date="2021-02" db="EMBL/GenBank/DDBJ databases">
        <authorList>
            <person name="Nowell W R."/>
        </authorList>
    </citation>
    <scope>NUCLEOTIDE SEQUENCE</scope>
</reference>
<dbReference type="EMBL" id="CAJNRG010018190">
    <property type="protein sequence ID" value="CAF2250139.1"/>
    <property type="molecule type" value="Genomic_DNA"/>
</dbReference>
<organism evidence="2 3">
    <name type="scientific">Rotaria magnacalcarata</name>
    <dbReference type="NCBI Taxonomy" id="392030"/>
    <lineage>
        <taxon>Eukaryota</taxon>
        <taxon>Metazoa</taxon>
        <taxon>Spiralia</taxon>
        <taxon>Gnathifera</taxon>
        <taxon>Rotifera</taxon>
        <taxon>Eurotatoria</taxon>
        <taxon>Bdelloidea</taxon>
        <taxon>Philodinida</taxon>
        <taxon>Philodinidae</taxon>
        <taxon>Rotaria</taxon>
    </lineage>
</organism>
<evidence type="ECO:0000313" key="1">
    <source>
        <dbReference type="EMBL" id="CAF1262838.1"/>
    </source>
</evidence>
<name>A0A817A319_9BILA</name>
<gene>
    <name evidence="1" type="ORF">KQP761_LOCUS2887</name>
    <name evidence="2" type="ORF">XDN619_LOCUS35294</name>
</gene>
<protein>
    <submittedName>
        <fullName evidence="2">Uncharacterized protein</fullName>
    </submittedName>
</protein>